<name>A0A3P3WFJ6_9FLAO</name>
<dbReference type="AlphaFoldDB" id="A0A3P3WFJ6"/>
<dbReference type="GO" id="GO:0030153">
    <property type="term" value="P:bacteriocin immunity"/>
    <property type="evidence" value="ECO:0007669"/>
    <property type="project" value="InterPro"/>
</dbReference>
<sequence>MKKFYSDKHIPTVSLLWIAVLFLLATPFLTPNNLTKIAVFIPIVICVVSAVLLLWILLGTNYSIEGSYLKYKSGPLKGKIDIFRIHTIEHQKNGIVSSNLKPALGSKGLIIKYNKFDDIYISPKRKQEFINALLEINSHIEVKH</sequence>
<reference evidence="3 4" key="1">
    <citation type="submission" date="2018-11" db="EMBL/GenBank/DDBJ databases">
        <title>Flavobacterium sp. nov., YIM 102600 draft genome.</title>
        <authorList>
            <person name="Li G."/>
            <person name="Jiang Y."/>
        </authorList>
    </citation>
    <scope>NUCLEOTIDE SEQUENCE [LARGE SCALE GENOMIC DNA]</scope>
    <source>
        <strain evidence="3 4">YIM 102600</strain>
    </source>
</reference>
<feature type="domain" description="Uncharacterized protein YyaB-like PH" evidence="2">
    <location>
        <begin position="60"/>
        <end position="137"/>
    </location>
</feature>
<dbReference type="Proteomes" id="UP000271937">
    <property type="component" value="Unassembled WGS sequence"/>
</dbReference>
<keyword evidence="4" id="KW-1185">Reference proteome</keyword>
<keyword evidence="1" id="KW-1133">Transmembrane helix</keyword>
<feature type="transmembrane region" description="Helical" evidence="1">
    <location>
        <begin position="37"/>
        <end position="58"/>
    </location>
</feature>
<evidence type="ECO:0000259" key="2">
    <source>
        <dbReference type="Pfam" id="PF06713"/>
    </source>
</evidence>
<dbReference type="RefSeq" id="WP_125011761.1">
    <property type="nucleotide sequence ID" value="NZ_RQVR01000003.1"/>
</dbReference>
<gene>
    <name evidence="3" type="ORF">EG849_03810</name>
</gene>
<dbReference type="InterPro" id="IPR009589">
    <property type="entry name" value="PH_YyaB-like"/>
</dbReference>
<protein>
    <recommendedName>
        <fullName evidence="2">Uncharacterized protein YyaB-like PH domain-containing protein</fullName>
    </recommendedName>
</protein>
<evidence type="ECO:0000256" key="1">
    <source>
        <dbReference type="SAM" id="Phobius"/>
    </source>
</evidence>
<organism evidence="3 4">
    <name type="scientific">Flavobacterium macacae</name>
    <dbReference type="NCBI Taxonomy" id="2488993"/>
    <lineage>
        <taxon>Bacteria</taxon>
        <taxon>Pseudomonadati</taxon>
        <taxon>Bacteroidota</taxon>
        <taxon>Flavobacteriia</taxon>
        <taxon>Flavobacteriales</taxon>
        <taxon>Flavobacteriaceae</taxon>
        <taxon>Flavobacterium</taxon>
    </lineage>
</organism>
<comment type="caution">
    <text evidence="3">The sequence shown here is derived from an EMBL/GenBank/DDBJ whole genome shotgun (WGS) entry which is preliminary data.</text>
</comment>
<dbReference type="EMBL" id="RQVR01000003">
    <property type="protein sequence ID" value="RRJ93444.1"/>
    <property type="molecule type" value="Genomic_DNA"/>
</dbReference>
<evidence type="ECO:0000313" key="4">
    <source>
        <dbReference type="Proteomes" id="UP000271937"/>
    </source>
</evidence>
<dbReference type="OrthoDB" id="1437824at2"/>
<proteinExistence type="predicted"/>
<keyword evidence="1" id="KW-0812">Transmembrane</keyword>
<keyword evidence="1" id="KW-0472">Membrane</keyword>
<evidence type="ECO:0000313" key="3">
    <source>
        <dbReference type="EMBL" id="RRJ93444.1"/>
    </source>
</evidence>
<accession>A0A3P3WFJ6</accession>
<feature type="transmembrane region" description="Helical" evidence="1">
    <location>
        <begin position="12"/>
        <end position="31"/>
    </location>
</feature>
<dbReference type="Pfam" id="PF06713">
    <property type="entry name" value="bPH_4"/>
    <property type="match status" value="1"/>
</dbReference>